<gene>
    <name evidence="6" type="ORF">ATN88_13905</name>
</gene>
<dbReference type="EMBL" id="LNTY01000058">
    <property type="protein sequence ID" value="KXF80102.1"/>
    <property type="molecule type" value="Genomic_DNA"/>
</dbReference>
<dbReference type="Gene3D" id="1.10.357.10">
    <property type="entry name" value="Tetracycline Repressor, domain 2"/>
    <property type="match status" value="1"/>
</dbReference>
<dbReference type="Pfam" id="PF00440">
    <property type="entry name" value="TetR_N"/>
    <property type="match status" value="1"/>
</dbReference>
<evidence type="ECO:0000313" key="6">
    <source>
        <dbReference type="EMBL" id="KXF80102.1"/>
    </source>
</evidence>
<dbReference type="AlphaFoldDB" id="A0A135I3T1"/>
<dbReference type="SUPFAM" id="SSF48498">
    <property type="entry name" value="Tetracyclin repressor-like, C-terminal domain"/>
    <property type="match status" value="1"/>
</dbReference>
<dbReference type="InterPro" id="IPR050109">
    <property type="entry name" value="HTH-type_TetR-like_transc_reg"/>
</dbReference>
<dbReference type="GO" id="GO:0003700">
    <property type="term" value="F:DNA-binding transcription factor activity"/>
    <property type="evidence" value="ECO:0007669"/>
    <property type="project" value="TreeGrafter"/>
</dbReference>
<feature type="domain" description="HTH tetR-type" evidence="5">
    <location>
        <begin position="15"/>
        <end position="75"/>
    </location>
</feature>
<sequence length="197" mass="22364">MATSSGRTRTRLSPQQRKEQLLKFAMEVFSKRGIGRAGHADIADMAHVSVATVFNYFPTREELVDVVLSEAEAAFKSLILNNIRDDKDVHTSLLRISDALIDAALDDKEWLKVWYEWSTSIREDIWPNYVSGRNELLNRISRLFEASSVVNGAHTPIELARMFDGICYILYLQAHQQPDKDALSEQAKGYIDMLCGK</sequence>
<comment type="caution">
    <text evidence="6">The sequence shown here is derived from an EMBL/GenBank/DDBJ whole genome shotgun (WGS) entry which is preliminary data.</text>
</comment>
<proteinExistence type="predicted"/>
<dbReference type="PROSITE" id="PS50977">
    <property type="entry name" value="HTH_TETR_2"/>
    <property type="match status" value="1"/>
</dbReference>
<organism evidence="6 7">
    <name type="scientific">Enterovibrio coralii</name>
    <dbReference type="NCBI Taxonomy" id="294935"/>
    <lineage>
        <taxon>Bacteria</taxon>
        <taxon>Pseudomonadati</taxon>
        <taxon>Pseudomonadota</taxon>
        <taxon>Gammaproteobacteria</taxon>
        <taxon>Vibrionales</taxon>
        <taxon>Vibrionaceae</taxon>
        <taxon>Enterovibrio</taxon>
    </lineage>
</organism>
<protein>
    <submittedName>
        <fullName evidence="6">LuxR family transcriptional regulator</fullName>
    </submittedName>
</protein>
<evidence type="ECO:0000259" key="5">
    <source>
        <dbReference type="PROSITE" id="PS50977"/>
    </source>
</evidence>
<dbReference type="RefSeq" id="WP_067419743.1">
    <property type="nucleotide sequence ID" value="NZ_LNTY01000058.1"/>
</dbReference>
<dbReference type="GO" id="GO:0000976">
    <property type="term" value="F:transcription cis-regulatory region binding"/>
    <property type="evidence" value="ECO:0007669"/>
    <property type="project" value="TreeGrafter"/>
</dbReference>
<dbReference type="PANTHER" id="PTHR30055">
    <property type="entry name" value="HTH-TYPE TRANSCRIPTIONAL REGULATOR RUTR"/>
    <property type="match status" value="1"/>
</dbReference>
<reference evidence="6 7" key="1">
    <citation type="submission" date="2015-11" db="EMBL/GenBank/DDBJ databases">
        <title>Genomic Taxonomy of the Vibrionaceae.</title>
        <authorList>
            <person name="Gomez-Gil B."/>
            <person name="Enciso-Ibarra J."/>
        </authorList>
    </citation>
    <scope>NUCLEOTIDE SEQUENCE [LARGE SCALE GENOMIC DNA]</scope>
    <source>
        <strain evidence="6 7">CAIM 912</strain>
    </source>
</reference>
<accession>A0A135I3T1</accession>
<dbReference type="Proteomes" id="UP000070529">
    <property type="component" value="Unassembled WGS sequence"/>
</dbReference>
<evidence type="ECO:0000256" key="4">
    <source>
        <dbReference type="PROSITE-ProRule" id="PRU00335"/>
    </source>
</evidence>
<evidence type="ECO:0000313" key="7">
    <source>
        <dbReference type="Proteomes" id="UP000070529"/>
    </source>
</evidence>
<feature type="DNA-binding region" description="H-T-H motif" evidence="4">
    <location>
        <begin position="38"/>
        <end position="57"/>
    </location>
</feature>
<keyword evidence="2 4" id="KW-0238">DNA-binding</keyword>
<dbReference type="PANTHER" id="PTHR30055:SF234">
    <property type="entry name" value="HTH-TYPE TRANSCRIPTIONAL REGULATOR BETI"/>
    <property type="match status" value="1"/>
</dbReference>
<dbReference type="SUPFAM" id="SSF46689">
    <property type="entry name" value="Homeodomain-like"/>
    <property type="match status" value="1"/>
</dbReference>
<dbReference type="STRING" id="294935.ATN88_13905"/>
<dbReference type="OrthoDB" id="155497at2"/>
<dbReference type="PRINTS" id="PR00455">
    <property type="entry name" value="HTHTETR"/>
</dbReference>
<evidence type="ECO:0000256" key="2">
    <source>
        <dbReference type="ARBA" id="ARBA00023125"/>
    </source>
</evidence>
<dbReference type="InterPro" id="IPR036271">
    <property type="entry name" value="Tet_transcr_reg_TetR-rel_C_sf"/>
</dbReference>
<name>A0A135I3T1_9GAMM</name>
<evidence type="ECO:0000256" key="3">
    <source>
        <dbReference type="ARBA" id="ARBA00023163"/>
    </source>
</evidence>
<evidence type="ECO:0000256" key="1">
    <source>
        <dbReference type="ARBA" id="ARBA00023015"/>
    </source>
</evidence>
<keyword evidence="7" id="KW-1185">Reference proteome</keyword>
<dbReference type="InterPro" id="IPR009057">
    <property type="entry name" value="Homeodomain-like_sf"/>
</dbReference>
<keyword evidence="1" id="KW-0805">Transcription regulation</keyword>
<dbReference type="InterPro" id="IPR001647">
    <property type="entry name" value="HTH_TetR"/>
</dbReference>
<keyword evidence="3" id="KW-0804">Transcription</keyword>